<protein>
    <submittedName>
        <fullName evidence="7">Cupin domain-containing protein</fullName>
    </submittedName>
</protein>
<keyword evidence="8" id="KW-1185">Reference proteome</keyword>
<feature type="domain" description="JmjC" evidence="6">
    <location>
        <begin position="93"/>
        <end position="229"/>
    </location>
</feature>
<keyword evidence="4" id="KW-0560">Oxidoreductase</keyword>
<organism evidence="7 8">
    <name type="scientific">Mesopusillimonas faecipullorum</name>
    <dbReference type="NCBI Taxonomy" id="2755040"/>
    <lineage>
        <taxon>Bacteria</taxon>
        <taxon>Pseudomonadati</taxon>
        <taxon>Pseudomonadota</taxon>
        <taxon>Betaproteobacteria</taxon>
        <taxon>Burkholderiales</taxon>
        <taxon>Alcaligenaceae</taxon>
        <taxon>Mesopusillimonas</taxon>
    </lineage>
</organism>
<evidence type="ECO:0000256" key="2">
    <source>
        <dbReference type="ARBA" id="ARBA00022723"/>
    </source>
</evidence>
<gene>
    <name evidence="7" type="ORF">H0484_00625</name>
</gene>
<dbReference type="SMART" id="SM00558">
    <property type="entry name" value="JmjC"/>
    <property type="match status" value="1"/>
</dbReference>
<reference evidence="7 8" key="1">
    <citation type="submission" date="2020-07" db="EMBL/GenBank/DDBJ databases">
        <title>Pusillimonas sp. nov., isolated from poultry manure in Taiwan.</title>
        <authorList>
            <person name="Lin S.-Y."/>
            <person name="Tang Y.-S."/>
            <person name="Young C.-C."/>
        </authorList>
    </citation>
    <scope>NUCLEOTIDE SEQUENCE [LARGE SCALE GENOMIC DNA]</scope>
    <source>
        <strain evidence="7 8">CC-YST705</strain>
    </source>
</reference>
<dbReference type="EMBL" id="JACDXW010000001">
    <property type="protein sequence ID" value="MCB5362265.1"/>
    <property type="molecule type" value="Genomic_DNA"/>
</dbReference>
<evidence type="ECO:0000313" key="8">
    <source>
        <dbReference type="Proteomes" id="UP000776983"/>
    </source>
</evidence>
<dbReference type="Pfam" id="PF20514">
    <property type="entry name" value="WHD_ROXA"/>
    <property type="match status" value="1"/>
</dbReference>
<sequence>MNSPQDKLSQPLTLLGGISPQRFMREYWQRKPLLIRQAIPGFRPALSIQDIRQLVKREEVESRLIWRDEQGWNMKQGPFQRLPAMKRPDWTVLAQSVDLHDDRMAELLHRFRFIGDARLDDAMISIASDGGGVGPHFDSYDVFLLQAHGKREWRISQQSDLSLTPGLPLKILKNFQAEDTYVLEPGDMLYLPPHVAHDGIARGDCMTISIGFRTAGRATLAHGLLEAAADQVMARAGEAGGLYGHPVLPGARLEGNYHDRGQRPTATPARIPDQLIGFALDAVNKVRFDEALASRFLGMWLTNPPEAAWFDPPDDPLDLVEYWPLPGRLVLDRCTRMMYSGKALYINGEVASIAAGAAMCSLADERALDCSDASVRRLPIAAREALNDWLEQGWLHYLAPDKD</sequence>
<comment type="cofactor">
    <cofactor evidence="1">
        <name>Fe(2+)</name>
        <dbReference type="ChEBI" id="CHEBI:29033"/>
    </cofactor>
</comment>
<evidence type="ECO:0000256" key="4">
    <source>
        <dbReference type="ARBA" id="ARBA00023002"/>
    </source>
</evidence>
<proteinExistence type="predicted"/>
<dbReference type="PANTHER" id="PTHR13096">
    <property type="entry name" value="MINA53 MYC INDUCED NUCLEAR ANTIGEN"/>
    <property type="match status" value="1"/>
</dbReference>
<keyword evidence="2" id="KW-0479">Metal-binding</keyword>
<keyword evidence="3" id="KW-0223">Dioxygenase</keyword>
<dbReference type="PROSITE" id="PS51184">
    <property type="entry name" value="JMJC"/>
    <property type="match status" value="1"/>
</dbReference>
<accession>A0ABS8C8B5</accession>
<dbReference type="Gene3D" id="2.60.120.650">
    <property type="entry name" value="Cupin"/>
    <property type="match status" value="1"/>
</dbReference>
<dbReference type="InterPro" id="IPR003347">
    <property type="entry name" value="JmjC_dom"/>
</dbReference>
<evidence type="ECO:0000256" key="3">
    <source>
        <dbReference type="ARBA" id="ARBA00022964"/>
    </source>
</evidence>
<dbReference type="RefSeq" id="WP_226952491.1">
    <property type="nucleotide sequence ID" value="NZ_JACDXW010000001.1"/>
</dbReference>
<keyword evidence="5" id="KW-0408">Iron</keyword>
<comment type="caution">
    <text evidence="7">The sequence shown here is derived from an EMBL/GenBank/DDBJ whole genome shotgun (WGS) entry which is preliminary data.</text>
</comment>
<evidence type="ECO:0000256" key="1">
    <source>
        <dbReference type="ARBA" id="ARBA00001954"/>
    </source>
</evidence>
<dbReference type="Pfam" id="PF08007">
    <property type="entry name" value="JmjC_2"/>
    <property type="match status" value="1"/>
</dbReference>
<dbReference type="InterPro" id="IPR039994">
    <property type="entry name" value="NO66-like"/>
</dbReference>
<evidence type="ECO:0000313" key="7">
    <source>
        <dbReference type="EMBL" id="MCB5362265.1"/>
    </source>
</evidence>
<evidence type="ECO:0000256" key="5">
    <source>
        <dbReference type="ARBA" id="ARBA00023004"/>
    </source>
</evidence>
<dbReference type="InterPro" id="IPR046799">
    <property type="entry name" value="ROXA-like_wH"/>
</dbReference>
<dbReference type="PANTHER" id="PTHR13096:SF8">
    <property type="entry name" value="RIBOSOMAL OXYGENASE 1"/>
    <property type="match status" value="1"/>
</dbReference>
<dbReference type="Proteomes" id="UP000776983">
    <property type="component" value="Unassembled WGS sequence"/>
</dbReference>
<name>A0ABS8C8B5_9BURK</name>
<dbReference type="SUPFAM" id="SSF51197">
    <property type="entry name" value="Clavaminate synthase-like"/>
    <property type="match status" value="1"/>
</dbReference>
<dbReference type="Gene3D" id="3.40.366.30">
    <property type="entry name" value="50S ribosomal protein L16 arginine hydroxylase, Chain A, Domain 2"/>
    <property type="match status" value="1"/>
</dbReference>
<evidence type="ECO:0000259" key="6">
    <source>
        <dbReference type="PROSITE" id="PS51184"/>
    </source>
</evidence>